<sequence length="133" mass="15093">MKTKEEILNSYNTTGQDGLPEISAADLLNAMEVYKQQWAEAAFNAARKQKNGSFEFETFNDFIESEKQALPVVNDNFGITLSAVADSIVTNFLPDDAAVNEFSFDFNLEGKGFTAFYTRDKEGYWKMSNWKEQ</sequence>
<dbReference type="EMBL" id="QGHA01000002">
    <property type="protein sequence ID" value="PWK78695.1"/>
    <property type="molecule type" value="Genomic_DNA"/>
</dbReference>
<evidence type="ECO:0000313" key="2">
    <source>
        <dbReference type="Proteomes" id="UP000245678"/>
    </source>
</evidence>
<keyword evidence="2" id="KW-1185">Reference proteome</keyword>
<comment type="caution">
    <text evidence="1">The sequence shown here is derived from an EMBL/GenBank/DDBJ whole genome shotgun (WGS) entry which is preliminary data.</text>
</comment>
<dbReference type="RefSeq" id="WP_109607002.1">
    <property type="nucleotide sequence ID" value="NZ_QGHA01000002.1"/>
</dbReference>
<dbReference type="AlphaFoldDB" id="A0A316HKA8"/>
<gene>
    <name evidence="1" type="ORF">LX99_01143</name>
</gene>
<evidence type="ECO:0000313" key="1">
    <source>
        <dbReference type="EMBL" id="PWK78695.1"/>
    </source>
</evidence>
<organism evidence="1 2">
    <name type="scientific">Mucilaginibacter oryzae</name>
    <dbReference type="NCBI Taxonomy" id="468058"/>
    <lineage>
        <taxon>Bacteria</taxon>
        <taxon>Pseudomonadati</taxon>
        <taxon>Bacteroidota</taxon>
        <taxon>Sphingobacteriia</taxon>
        <taxon>Sphingobacteriales</taxon>
        <taxon>Sphingobacteriaceae</taxon>
        <taxon>Mucilaginibacter</taxon>
    </lineage>
</organism>
<proteinExistence type="predicted"/>
<accession>A0A316HKA8</accession>
<name>A0A316HKA8_9SPHI</name>
<reference evidence="1 2" key="1">
    <citation type="submission" date="2018-05" db="EMBL/GenBank/DDBJ databases">
        <title>Genomic Encyclopedia of Archaeal and Bacterial Type Strains, Phase II (KMG-II): from individual species to whole genera.</title>
        <authorList>
            <person name="Goeker M."/>
        </authorList>
    </citation>
    <scope>NUCLEOTIDE SEQUENCE [LARGE SCALE GENOMIC DNA]</scope>
    <source>
        <strain evidence="1 2">DSM 19975</strain>
    </source>
</reference>
<dbReference type="Proteomes" id="UP000245678">
    <property type="component" value="Unassembled WGS sequence"/>
</dbReference>
<protein>
    <submittedName>
        <fullName evidence="1">Uncharacterized protein</fullName>
    </submittedName>
</protein>